<dbReference type="Proteomes" id="UP000800094">
    <property type="component" value="Unassembled WGS sequence"/>
</dbReference>
<dbReference type="EMBL" id="ML987189">
    <property type="protein sequence ID" value="KAF2255756.1"/>
    <property type="molecule type" value="Genomic_DNA"/>
</dbReference>
<protein>
    <submittedName>
        <fullName evidence="2">Uncharacterized protein</fullName>
    </submittedName>
</protein>
<gene>
    <name evidence="2" type="ORF">BU26DRAFT_7664</name>
</gene>
<name>A0A6A6IZG3_9PLEO</name>
<dbReference type="AlphaFoldDB" id="A0A6A6IZG3"/>
<organism evidence="2 3">
    <name type="scientific">Trematosphaeria pertusa</name>
    <dbReference type="NCBI Taxonomy" id="390896"/>
    <lineage>
        <taxon>Eukaryota</taxon>
        <taxon>Fungi</taxon>
        <taxon>Dikarya</taxon>
        <taxon>Ascomycota</taxon>
        <taxon>Pezizomycotina</taxon>
        <taxon>Dothideomycetes</taxon>
        <taxon>Pleosporomycetidae</taxon>
        <taxon>Pleosporales</taxon>
        <taxon>Massarineae</taxon>
        <taxon>Trematosphaeriaceae</taxon>
        <taxon>Trematosphaeria</taxon>
    </lineage>
</organism>
<evidence type="ECO:0000313" key="2">
    <source>
        <dbReference type="EMBL" id="KAF2255756.1"/>
    </source>
</evidence>
<evidence type="ECO:0000313" key="3">
    <source>
        <dbReference type="Proteomes" id="UP000800094"/>
    </source>
</evidence>
<sequence length="195" mass="20054">MKASILLAAAFVSLAAANPVAVPEPQKTPVLPSPCWCKPPICPMELIAECRCKNAAAQACYESYLAKGIECPKPTPSVCGVVARAAETHKPTKPIPTPPVVTPVVPRCGGLMGLACPTGYKCVDDPRDMCDPTQGGADCIGICVRRTEEMPPCGGKMGAQCPEGWVCVDDASDGCDPELGGKDCGGVCVLGPVLG</sequence>
<dbReference type="OrthoDB" id="3799394at2759"/>
<keyword evidence="1" id="KW-0732">Signal</keyword>
<dbReference type="GeneID" id="54589648"/>
<evidence type="ECO:0000256" key="1">
    <source>
        <dbReference type="SAM" id="SignalP"/>
    </source>
</evidence>
<dbReference type="RefSeq" id="XP_033690760.1">
    <property type="nucleotide sequence ID" value="XM_033836318.1"/>
</dbReference>
<reference evidence="2" key="1">
    <citation type="journal article" date="2020" name="Stud. Mycol.">
        <title>101 Dothideomycetes genomes: a test case for predicting lifestyles and emergence of pathogens.</title>
        <authorList>
            <person name="Haridas S."/>
            <person name="Albert R."/>
            <person name="Binder M."/>
            <person name="Bloem J."/>
            <person name="Labutti K."/>
            <person name="Salamov A."/>
            <person name="Andreopoulos B."/>
            <person name="Baker S."/>
            <person name="Barry K."/>
            <person name="Bills G."/>
            <person name="Bluhm B."/>
            <person name="Cannon C."/>
            <person name="Castanera R."/>
            <person name="Culley D."/>
            <person name="Daum C."/>
            <person name="Ezra D."/>
            <person name="Gonzalez J."/>
            <person name="Henrissat B."/>
            <person name="Kuo A."/>
            <person name="Liang C."/>
            <person name="Lipzen A."/>
            <person name="Lutzoni F."/>
            <person name="Magnuson J."/>
            <person name="Mondo S."/>
            <person name="Nolan M."/>
            <person name="Ohm R."/>
            <person name="Pangilinan J."/>
            <person name="Park H.-J."/>
            <person name="Ramirez L."/>
            <person name="Alfaro M."/>
            <person name="Sun H."/>
            <person name="Tritt A."/>
            <person name="Yoshinaga Y."/>
            <person name="Zwiers L.-H."/>
            <person name="Turgeon B."/>
            <person name="Goodwin S."/>
            <person name="Spatafora J."/>
            <person name="Crous P."/>
            <person name="Grigoriev I."/>
        </authorList>
    </citation>
    <scope>NUCLEOTIDE SEQUENCE</scope>
    <source>
        <strain evidence="2">CBS 122368</strain>
    </source>
</reference>
<feature type="signal peptide" evidence="1">
    <location>
        <begin position="1"/>
        <end position="17"/>
    </location>
</feature>
<accession>A0A6A6IZG3</accession>
<feature type="chain" id="PRO_5025513105" evidence="1">
    <location>
        <begin position="18"/>
        <end position="195"/>
    </location>
</feature>
<proteinExistence type="predicted"/>
<keyword evidence="3" id="KW-1185">Reference proteome</keyword>